<dbReference type="EMBL" id="JX573118">
    <property type="protein sequence ID" value="AFU55267.1"/>
    <property type="molecule type" value="Genomic_DNA"/>
</dbReference>
<geneLocation type="mitochondrion" evidence="2"/>
<evidence type="ECO:0000313" key="2">
    <source>
        <dbReference type="EMBL" id="AFU55267.1"/>
    </source>
</evidence>
<dbReference type="AlphaFoldDB" id="L7PCT7"/>
<organism evidence="2">
    <name type="scientific">Amblyomma cajennense</name>
    <name type="common">Cayenne tick</name>
    <name type="synonym">Acarus cajennensis</name>
    <dbReference type="NCBI Taxonomy" id="34607"/>
    <lineage>
        <taxon>Eukaryota</taxon>
        <taxon>Metazoa</taxon>
        <taxon>Ecdysozoa</taxon>
        <taxon>Arthropoda</taxon>
        <taxon>Chelicerata</taxon>
        <taxon>Arachnida</taxon>
        <taxon>Acari</taxon>
        <taxon>Parasitiformes</taxon>
        <taxon>Ixodida</taxon>
        <taxon>Ixodoidea</taxon>
        <taxon>Ixodidae</taxon>
        <taxon>Amblyomminae</taxon>
        <taxon>Amblyomma</taxon>
    </lineage>
</organism>
<dbReference type="RefSeq" id="YP_007475018.1">
    <property type="nucleotide sequence ID" value="NC_020333.1"/>
</dbReference>
<sequence>MPQLYPMSWTMLTSFMLAFFIILMTIIFFFKPKYSMLFNKNKNSTYFFQFKW</sequence>
<accession>L7PCT7</accession>
<evidence type="ECO:0000256" key="1">
    <source>
        <dbReference type="SAM" id="Phobius"/>
    </source>
</evidence>
<proteinExistence type="predicted"/>
<dbReference type="CTD" id="4509"/>
<dbReference type="GeneID" id="14657971"/>
<keyword evidence="2" id="KW-0496">Mitochondrion</keyword>
<reference evidence="2" key="1">
    <citation type="journal article" date="2013" name="Ticks Tick Borne Dis.">
        <title>Phylogenetic analysis of the mitochondrial genomes and nuclear rRNA genes of ticks reveals a deep phylogenetic structure within the genus Haemaphysalis and further elucidates the polyphyly of the genus Amblyomma with respect to Amblyomma sphenodonti and Amblyomma elaphense.</title>
        <authorList>
            <person name="Burger T.D."/>
            <person name="Shao R."/>
            <person name="Barker S.C."/>
        </authorList>
    </citation>
    <scope>NUCLEOTIDE SEQUENCE</scope>
</reference>
<keyword evidence="1" id="KW-1133">Transmembrane helix</keyword>
<feature type="transmembrane region" description="Helical" evidence="1">
    <location>
        <begin position="12"/>
        <end position="30"/>
    </location>
</feature>
<keyword evidence="1" id="KW-0472">Membrane</keyword>
<protein>
    <submittedName>
        <fullName evidence="2">ATP synthase subunit 8</fullName>
    </submittedName>
</protein>
<keyword evidence="1" id="KW-0812">Transmembrane</keyword>
<name>L7PCT7_AMBCJ</name>
<gene>
    <name evidence="2" type="primary">ATP8</name>
</gene>